<accession>A0A1I7MQW5</accession>
<name>A0A1I7MQW5_9MICC</name>
<dbReference type="EMBL" id="FPCG01000010">
    <property type="protein sequence ID" value="SFV24325.1"/>
    <property type="molecule type" value="Genomic_DNA"/>
</dbReference>
<proteinExistence type="predicted"/>
<dbReference type="AlphaFoldDB" id="A0A1I7MQW5"/>
<protein>
    <submittedName>
        <fullName evidence="1">Uncharacterized protein</fullName>
    </submittedName>
</protein>
<sequence>MGMNHTLAVWARPLTPQLLTDLGLDGPTLTSTYEQASQHGSAGQIAVAPVGEQTLLVSPDVELSELLIRPLPGRRWVGSMSSVASVGDYQVWDGSSCLRVLRTMEGEVTEEGEPVGDESSWDSEDTDSLETLVLEASGAAAHLDLTRLVWLPMTGCSYDPESIWAD</sequence>
<organism evidence="1 2">
    <name type="scientific">Micrococcus terreus</name>
    <dbReference type="NCBI Taxonomy" id="574650"/>
    <lineage>
        <taxon>Bacteria</taxon>
        <taxon>Bacillati</taxon>
        <taxon>Actinomycetota</taxon>
        <taxon>Actinomycetes</taxon>
        <taxon>Micrococcales</taxon>
        <taxon>Micrococcaceae</taxon>
        <taxon>Micrococcus</taxon>
    </lineage>
</organism>
<evidence type="ECO:0000313" key="2">
    <source>
        <dbReference type="Proteomes" id="UP000198881"/>
    </source>
</evidence>
<gene>
    <name evidence="1" type="ORF">SAMN04487966_110108</name>
</gene>
<dbReference type="Proteomes" id="UP000198881">
    <property type="component" value="Unassembled WGS sequence"/>
</dbReference>
<evidence type="ECO:0000313" key="1">
    <source>
        <dbReference type="EMBL" id="SFV24325.1"/>
    </source>
</evidence>
<dbReference type="RefSeq" id="WP_143109494.1">
    <property type="nucleotide sequence ID" value="NZ_FPCG01000010.1"/>
</dbReference>
<keyword evidence="2" id="KW-1185">Reference proteome</keyword>
<reference evidence="1 2" key="1">
    <citation type="submission" date="2016-10" db="EMBL/GenBank/DDBJ databases">
        <authorList>
            <person name="de Groot N.N."/>
        </authorList>
    </citation>
    <scope>NUCLEOTIDE SEQUENCE [LARGE SCALE GENOMIC DNA]</scope>
    <source>
        <strain evidence="1 2">CGMCC 1.7054</strain>
    </source>
</reference>
<dbReference type="STRING" id="574650.SAMN04487966_110108"/>